<comment type="cofactor">
    <cofactor evidence="20">
        <name>Zn(2+)</name>
        <dbReference type="ChEBI" id="CHEBI:29105"/>
    </cofactor>
    <text evidence="20">Binds 1 zinc ion per subunit.</text>
</comment>
<keyword evidence="11 20" id="KW-0863">Zinc-finger</keyword>
<dbReference type="AlphaFoldDB" id="A0A2W2EYS8"/>
<dbReference type="InterPro" id="IPR011762">
    <property type="entry name" value="COA_CT_N"/>
</dbReference>
<evidence type="ECO:0000256" key="9">
    <source>
        <dbReference type="ARBA" id="ARBA00022723"/>
    </source>
</evidence>
<keyword evidence="7 19" id="KW-0444">Lipid biosynthesis</keyword>
<comment type="function">
    <text evidence="19">Component of the acetyl coenzyme A carboxylase (ACC) complex. First, biotin carboxylase catalyzes the carboxylation of biotin on its carrier protein (BCCP) and then the CO(2) group is transferred by the carboxyltransferase to acetyl-CoA to form malonyl-CoA.</text>
</comment>
<dbReference type="NCBIfam" id="TIGR00513">
    <property type="entry name" value="accA"/>
    <property type="match status" value="1"/>
</dbReference>
<dbReference type="RefSeq" id="WP_111179419.1">
    <property type="nucleotide sequence ID" value="NZ_POUD01000048.1"/>
</dbReference>
<keyword evidence="9 20" id="KW-0479">Metal-binding</keyword>
<dbReference type="GO" id="GO:0016743">
    <property type="term" value="F:carboxyl- or carbamoyltransferase activity"/>
    <property type="evidence" value="ECO:0007669"/>
    <property type="project" value="UniProtKB-UniRule"/>
</dbReference>
<feature type="domain" description="CoA carboxyltransferase C-terminal" evidence="22">
    <location>
        <begin position="267"/>
        <end position="523"/>
    </location>
</feature>
<comment type="subunit">
    <text evidence="19">Acetyl-CoA carboxylase is a heterohexamer composed of biotin carboxyl carrier protein (AccB), biotin carboxylase (AccC) and two subunits each of ACCase subunit alpha (AccA) and ACCase subunit beta (AccD).</text>
</comment>
<keyword evidence="15 19" id="KW-0443">Lipid metabolism</keyword>
<keyword evidence="24" id="KW-1185">Reference proteome</keyword>
<comment type="pathway">
    <text evidence="2 19">Lipid metabolism; malonyl-CoA biosynthesis; malonyl-CoA from acetyl-CoA: step 1/1.</text>
</comment>
<evidence type="ECO:0000256" key="15">
    <source>
        <dbReference type="ARBA" id="ARBA00023098"/>
    </source>
</evidence>
<dbReference type="PROSITE" id="PS50989">
    <property type="entry name" value="COA_CT_CTER"/>
    <property type="match status" value="1"/>
</dbReference>
<dbReference type="Pfam" id="PF03255">
    <property type="entry name" value="ACCA"/>
    <property type="match status" value="1"/>
</dbReference>
<evidence type="ECO:0000313" key="23">
    <source>
        <dbReference type="EMBL" id="PZG18720.1"/>
    </source>
</evidence>
<keyword evidence="13 20" id="KW-0862">Zinc</keyword>
<gene>
    <name evidence="20" type="primary">accD</name>
    <name evidence="19" type="synonym">accA</name>
    <name evidence="23" type="ORF">C1J01_14115</name>
</gene>
<dbReference type="PANTHER" id="PTHR42853:SF3">
    <property type="entry name" value="ACETYL-COENZYME A CARBOXYLASE CARBOXYL TRANSFERASE SUBUNIT ALPHA, CHLOROPLASTIC"/>
    <property type="match status" value="1"/>
</dbReference>
<evidence type="ECO:0000256" key="11">
    <source>
        <dbReference type="ARBA" id="ARBA00022771"/>
    </source>
</evidence>
<keyword evidence="12 19" id="KW-0276">Fatty acid metabolism</keyword>
<comment type="function">
    <text evidence="17 20">Component of the acetyl coenzyme A carboxylase (ACC) complex. Biotin carboxylase (BC) catalyzes the carboxylation of biotin on its carrier protein (BCCP) and then the CO(2) group is transferred by the transcarboxylase to acetyl-CoA to form malonyl-CoA.</text>
</comment>
<evidence type="ECO:0000256" key="5">
    <source>
        <dbReference type="ARBA" id="ARBA00011664"/>
    </source>
</evidence>
<evidence type="ECO:0000256" key="6">
    <source>
        <dbReference type="ARBA" id="ARBA00022490"/>
    </source>
</evidence>
<organism evidence="23 24">
    <name type="scientific">Nonomuraea aridisoli</name>
    <dbReference type="NCBI Taxonomy" id="2070368"/>
    <lineage>
        <taxon>Bacteria</taxon>
        <taxon>Bacillati</taxon>
        <taxon>Actinomycetota</taxon>
        <taxon>Actinomycetes</taxon>
        <taxon>Streptosporangiales</taxon>
        <taxon>Streptosporangiaceae</taxon>
        <taxon>Nonomuraea</taxon>
    </lineage>
</organism>
<evidence type="ECO:0000256" key="20">
    <source>
        <dbReference type="HAMAP-Rule" id="MF_01395"/>
    </source>
</evidence>
<keyword evidence="8 19" id="KW-0808">Transferase</keyword>
<dbReference type="Pfam" id="PF17848">
    <property type="entry name" value="Zn_ribbon_ACC"/>
    <property type="match status" value="1"/>
</dbReference>
<comment type="similarity">
    <text evidence="19">Belongs to the AccA family.</text>
</comment>
<feature type="binding site" evidence="20">
    <location>
        <position position="10"/>
    </location>
    <ligand>
        <name>Zn(2+)</name>
        <dbReference type="ChEBI" id="CHEBI:29105"/>
    </ligand>
</feature>
<dbReference type="GO" id="GO:2001295">
    <property type="term" value="P:malonyl-CoA biosynthetic process"/>
    <property type="evidence" value="ECO:0007669"/>
    <property type="project" value="UniProtKB-UniRule"/>
</dbReference>
<dbReference type="PRINTS" id="PR01069">
    <property type="entry name" value="ACCCTRFRASEA"/>
</dbReference>
<dbReference type="InterPro" id="IPR001095">
    <property type="entry name" value="Acetyl_CoA_COase_a_su"/>
</dbReference>
<evidence type="ECO:0000313" key="24">
    <source>
        <dbReference type="Proteomes" id="UP000249304"/>
    </source>
</evidence>
<dbReference type="OrthoDB" id="9772975at2"/>
<dbReference type="HAMAP" id="MF_01395">
    <property type="entry name" value="AcetylCoA_CT_beta"/>
    <property type="match status" value="1"/>
</dbReference>
<dbReference type="GO" id="GO:0005524">
    <property type="term" value="F:ATP binding"/>
    <property type="evidence" value="ECO:0007669"/>
    <property type="project" value="UniProtKB-KW"/>
</dbReference>
<feature type="binding site" evidence="20">
    <location>
        <position position="29"/>
    </location>
    <ligand>
        <name>Zn(2+)</name>
        <dbReference type="ChEBI" id="CHEBI:29105"/>
    </ligand>
</feature>
<comment type="subunit">
    <text evidence="5">Acetyl-CoA carboxylase is a heterotetramer composed of biotin carboxyl carrier protein (AccB), biotin carboxylase (AccC) and two subunits of ACCase subunit beta/alpha.</text>
</comment>
<dbReference type="NCBIfam" id="NF041504">
    <property type="entry name" value="AccA_sub"/>
    <property type="match status" value="1"/>
</dbReference>
<comment type="similarity">
    <text evidence="4">In the N-terminal section; belongs to the AccD/PCCB family.</text>
</comment>
<evidence type="ECO:0000256" key="14">
    <source>
        <dbReference type="ARBA" id="ARBA00022840"/>
    </source>
</evidence>
<dbReference type="InterPro" id="IPR029045">
    <property type="entry name" value="ClpP/crotonase-like_dom_sf"/>
</dbReference>
<comment type="catalytic activity">
    <reaction evidence="18 19">
        <text>N(6)-carboxybiotinyl-L-lysyl-[protein] + acetyl-CoA = N(6)-biotinyl-L-lysyl-[protein] + malonyl-CoA</text>
        <dbReference type="Rhea" id="RHEA:54728"/>
        <dbReference type="Rhea" id="RHEA-COMP:10505"/>
        <dbReference type="Rhea" id="RHEA-COMP:10506"/>
        <dbReference type="ChEBI" id="CHEBI:57288"/>
        <dbReference type="ChEBI" id="CHEBI:57384"/>
        <dbReference type="ChEBI" id="CHEBI:83144"/>
        <dbReference type="ChEBI" id="CHEBI:83145"/>
        <dbReference type="EC" id="2.1.3.15"/>
    </reaction>
</comment>
<evidence type="ECO:0000256" key="1">
    <source>
        <dbReference type="ARBA" id="ARBA00004496"/>
    </source>
</evidence>
<comment type="subcellular location">
    <subcellularLocation>
        <location evidence="1 19">Cytoplasm</location>
    </subcellularLocation>
</comment>
<evidence type="ECO:0000256" key="7">
    <source>
        <dbReference type="ARBA" id="ARBA00022516"/>
    </source>
</evidence>
<evidence type="ECO:0000256" key="18">
    <source>
        <dbReference type="ARBA" id="ARBA00049152"/>
    </source>
</evidence>
<dbReference type="GO" id="GO:0006633">
    <property type="term" value="P:fatty acid biosynthetic process"/>
    <property type="evidence" value="ECO:0007669"/>
    <property type="project" value="UniProtKB-KW"/>
</dbReference>
<evidence type="ECO:0000256" key="16">
    <source>
        <dbReference type="ARBA" id="ARBA00023160"/>
    </source>
</evidence>
<dbReference type="GO" id="GO:0009317">
    <property type="term" value="C:acetyl-CoA carboxylase complex"/>
    <property type="evidence" value="ECO:0007669"/>
    <property type="project" value="InterPro"/>
</dbReference>
<protein>
    <recommendedName>
        <fullName evidence="19 20">Multifunctional fusion protein</fullName>
    </recommendedName>
    <domain>
        <recommendedName>
            <fullName evidence="19">Acetyl-coenzyme A carboxylase carboxyl transferase subunit alpha</fullName>
            <shortName evidence="19">ACCase subunit alpha</shortName>
            <shortName evidence="19">Acetyl-CoA carboxylase carboxyltransferase subunit alpha</shortName>
            <ecNumber evidence="19">2.1.3.15</ecNumber>
        </recommendedName>
    </domain>
    <domain>
        <recommendedName>
            <fullName evidence="20">Acetyl-coenzyme A carboxylase carboxyl transferase subunit beta</fullName>
            <shortName evidence="20">ACCase subunit beta</shortName>
            <shortName evidence="20">Acetyl-CoA carboxylase carboxyltransferase subunit beta</shortName>
        </recommendedName>
    </domain>
</protein>
<evidence type="ECO:0000256" key="17">
    <source>
        <dbReference type="ARBA" id="ARBA00025280"/>
    </source>
</evidence>
<dbReference type="Gene3D" id="3.90.226.10">
    <property type="entry name" value="2-enoyl-CoA Hydratase, Chain A, domain 1"/>
    <property type="match status" value="2"/>
</dbReference>
<evidence type="ECO:0000256" key="4">
    <source>
        <dbReference type="ARBA" id="ARBA00010284"/>
    </source>
</evidence>
<feature type="binding site" evidence="20">
    <location>
        <position position="26"/>
    </location>
    <ligand>
        <name>Zn(2+)</name>
        <dbReference type="ChEBI" id="CHEBI:29105"/>
    </ligand>
</feature>
<dbReference type="GO" id="GO:0008270">
    <property type="term" value="F:zinc ion binding"/>
    <property type="evidence" value="ECO:0007669"/>
    <property type="project" value="UniProtKB-UniRule"/>
</dbReference>
<dbReference type="Proteomes" id="UP000249304">
    <property type="component" value="Unassembled WGS sequence"/>
</dbReference>
<comment type="caution">
    <text evidence="23">The sequence shown here is derived from an EMBL/GenBank/DDBJ whole genome shotgun (WGS) entry which is preliminary data.</text>
</comment>
<dbReference type="EC" id="2.1.3.15" evidence="19"/>
<dbReference type="HAMAP" id="MF_00823">
    <property type="entry name" value="AcetylCoA_CT_alpha"/>
    <property type="match status" value="1"/>
</dbReference>
<feature type="domain" description="CoA carboxyltransferase N-terminal" evidence="21">
    <location>
        <begin position="3"/>
        <end position="272"/>
    </location>
</feature>
<evidence type="ECO:0000259" key="21">
    <source>
        <dbReference type="PROSITE" id="PS50980"/>
    </source>
</evidence>
<evidence type="ECO:0000256" key="2">
    <source>
        <dbReference type="ARBA" id="ARBA00004956"/>
    </source>
</evidence>
<keyword evidence="6 19" id="KW-0963">Cytoplasm</keyword>
<evidence type="ECO:0000256" key="3">
    <source>
        <dbReference type="ARBA" id="ARBA00006276"/>
    </source>
</evidence>
<dbReference type="PROSITE" id="PS50980">
    <property type="entry name" value="COA_CT_NTER"/>
    <property type="match status" value="1"/>
</dbReference>
<dbReference type="InterPro" id="IPR041010">
    <property type="entry name" value="Znf-ACC"/>
</dbReference>
<dbReference type="InterPro" id="IPR011763">
    <property type="entry name" value="COA_CT_C"/>
</dbReference>
<dbReference type="EMBL" id="POUD01000048">
    <property type="protein sequence ID" value="PZG18720.1"/>
    <property type="molecule type" value="Genomic_DNA"/>
</dbReference>
<name>A0A2W2EYS8_9ACTN</name>
<evidence type="ECO:0000256" key="10">
    <source>
        <dbReference type="ARBA" id="ARBA00022741"/>
    </source>
</evidence>
<evidence type="ECO:0000256" key="8">
    <source>
        <dbReference type="ARBA" id="ARBA00022679"/>
    </source>
</evidence>
<dbReference type="SUPFAM" id="SSF52096">
    <property type="entry name" value="ClpP/crotonase"/>
    <property type="match status" value="2"/>
</dbReference>
<dbReference type="UniPathway" id="UPA00655">
    <property type="reaction ID" value="UER00711"/>
</dbReference>
<keyword evidence="14 19" id="KW-0067">ATP-binding</keyword>
<feature type="zinc finger region" description="C4-type" evidence="20">
    <location>
        <begin position="7"/>
        <end position="29"/>
    </location>
</feature>
<evidence type="ECO:0000256" key="13">
    <source>
        <dbReference type="ARBA" id="ARBA00022833"/>
    </source>
</evidence>
<keyword evidence="16 19" id="KW-0275">Fatty acid biosynthesis</keyword>
<evidence type="ECO:0000256" key="12">
    <source>
        <dbReference type="ARBA" id="ARBA00022832"/>
    </source>
</evidence>
<sequence length="552" mass="58978">MSDWRMCPGCRHLVYGRKIDRNLGVCPECGHHFPLTATERLIQLLDEDSAELLPAAVVAEDPLGFADSVPYPERLARAREHTGLDEAVVCAVGRLEGLPLAVAVMDFRFLGGSLGAGVGEMITRIAEKALREHLPLLIVTASGGARMQEGPISLMQMAKTSQAIGQVQQAGLLTVSLITDPTYGGVAASFATLADVIVCEPAARLGFAGRRVVEQTIRERLPAEFQTAEFLLERGMIDMIRRRSELRPTLARVLSAGTREPAVPSLPPARVRDVLVEEPRLLPAGDSWEVVRRARDIQRPNTLDYLRLALDDFDELHGDRMTADCPAVVGGLGRLEGLPLMVIGQQKGHDATELAKRNYGMPSPAGYRKAARLLRLADRLGLPVLTLVDTPGAYPGSSAEENGQAGAIAENLRLLAGLSVPVVCVITGEGGSGGALALALADRVFILENAVYSVISPEGCAAILWNDPAAAPAAAASLRLEPRSLLELGVVDGVIREPAGGAGADHVQAAERLRAVVTPALRELQTLAESDLVSRRHERYRSFGAGREVLVP</sequence>
<accession>A0A2W2EYS8</accession>
<dbReference type="NCBIfam" id="TIGR00515">
    <property type="entry name" value="accD"/>
    <property type="match status" value="1"/>
</dbReference>
<reference evidence="23 24" key="1">
    <citation type="submission" date="2018-01" db="EMBL/GenBank/DDBJ databases">
        <title>Draft genome sequence of Nonomuraea sp. KC333.</title>
        <authorList>
            <person name="Sahin N."/>
            <person name="Saygin H."/>
            <person name="Ay H."/>
        </authorList>
    </citation>
    <scope>NUCLEOTIDE SEQUENCE [LARGE SCALE GENOMIC DNA]</scope>
    <source>
        <strain evidence="23 24">KC333</strain>
    </source>
</reference>
<feature type="binding site" evidence="20">
    <location>
        <position position="7"/>
    </location>
    <ligand>
        <name>Zn(2+)</name>
        <dbReference type="ChEBI" id="CHEBI:29105"/>
    </ligand>
</feature>
<proteinExistence type="inferred from homology"/>
<dbReference type="GO" id="GO:0003989">
    <property type="term" value="F:acetyl-CoA carboxylase activity"/>
    <property type="evidence" value="ECO:0007669"/>
    <property type="project" value="InterPro"/>
</dbReference>
<evidence type="ECO:0000259" key="22">
    <source>
        <dbReference type="PROSITE" id="PS50989"/>
    </source>
</evidence>
<dbReference type="PANTHER" id="PTHR42853">
    <property type="entry name" value="ACETYL-COENZYME A CARBOXYLASE CARBOXYL TRANSFERASE SUBUNIT ALPHA"/>
    <property type="match status" value="1"/>
</dbReference>
<dbReference type="InterPro" id="IPR000438">
    <property type="entry name" value="Acetyl_CoA_COase_Trfase_b_su"/>
</dbReference>
<comment type="similarity">
    <text evidence="3">In the C-terminal section; belongs to the AccA family.</text>
</comment>
<evidence type="ECO:0000256" key="19">
    <source>
        <dbReference type="HAMAP-Rule" id="MF_00823"/>
    </source>
</evidence>
<keyword evidence="10 19" id="KW-0547">Nucleotide-binding</keyword>
<comment type="similarity">
    <text evidence="20">Belongs to the AccD/PCCB family.</text>
</comment>